<organism evidence="1 2">
    <name type="scientific">Pseudoleptotrichia goodfellowii</name>
    <dbReference type="NCBI Taxonomy" id="157692"/>
    <lineage>
        <taxon>Bacteria</taxon>
        <taxon>Fusobacteriati</taxon>
        <taxon>Fusobacteriota</taxon>
        <taxon>Fusobacteriia</taxon>
        <taxon>Fusobacteriales</taxon>
        <taxon>Leptotrichiaceae</taxon>
        <taxon>Pseudoleptotrichia</taxon>
    </lineage>
</organism>
<proteinExistence type="predicted"/>
<dbReference type="RefSeq" id="WP_146966406.1">
    <property type="nucleotide sequence ID" value="NZ_AP019822.1"/>
</dbReference>
<dbReference type="SUPFAM" id="SSF82185">
    <property type="entry name" value="Histone H3 K4-specific methyltransferase SET7/9 N-terminal domain"/>
    <property type="match status" value="2"/>
</dbReference>
<dbReference type="Gene3D" id="2.20.110.10">
    <property type="entry name" value="Histone H3 K4-specific methyltransferase SET7/9 N-terminal domain"/>
    <property type="match status" value="2"/>
</dbReference>
<evidence type="ECO:0000313" key="1">
    <source>
        <dbReference type="EMBL" id="BBM36155.1"/>
    </source>
</evidence>
<dbReference type="KEGG" id="lgo:JCM16774_1087"/>
<dbReference type="AlphaFoldDB" id="A0A510JD68"/>
<protein>
    <submittedName>
        <fullName evidence="1">MORN repeat protein</fullName>
    </submittedName>
</protein>
<name>A0A510JD68_9FUSO</name>
<dbReference type="Pfam" id="PF07661">
    <property type="entry name" value="MORN_2"/>
    <property type="match status" value="3"/>
</dbReference>
<dbReference type="STRING" id="714315.GCA_000516535_01079"/>
<accession>A0A510JD68</accession>
<dbReference type="OrthoDB" id="9808906at2"/>
<gene>
    <name evidence="1" type="ORF">JCM16774_1087</name>
</gene>
<evidence type="ECO:0000313" key="2">
    <source>
        <dbReference type="Proteomes" id="UP000321606"/>
    </source>
</evidence>
<dbReference type="EMBL" id="AP019822">
    <property type="protein sequence ID" value="BBM36155.1"/>
    <property type="molecule type" value="Genomic_DNA"/>
</dbReference>
<dbReference type="InterPro" id="IPR011652">
    <property type="entry name" value="MORN_2"/>
</dbReference>
<reference evidence="1 2" key="1">
    <citation type="submission" date="2019-07" db="EMBL/GenBank/DDBJ databases">
        <title>Complete Genome Sequence of Leptotrichia goodfellowii Strain JCM 16774.</title>
        <authorList>
            <person name="Watanabe S."/>
            <person name="Cui L."/>
        </authorList>
    </citation>
    <scope>NUCLEOTIDE SEQUENCE [LARGE SCALE GENOMIC DNA]</scope>
    <source>
        <strain evidence="1 2">JCM16774</strain>
    </source>
</reference>
<dbReference type="Proteomes" id="UP000321606">
    <property type="component" value="Chromosome"/>
</dbReference>
<sequence>MKKNYIILTVLLFLMAVISYGQDVYADYRIHFNKIYITNYVQTESDNLKLKRVSDSTYEISNSGNFRIHDTGGRLLDVTLKGGIIDGQYNEYYSNGNMFTTGKYGDGKKEGLWKIYTESGLLWKSYEYKNNELNGKYILYYTSTGGKETVGNYKNDKLDGAWNEYYSNGNKRKSGDYQDGKKNGVFTEWFSNGIKKSVINYADDEINGKMNVYYENGTLFYEADIVGREGNVKGYYQSGNVSFEGKVSDNKRRGTWNFYDNAGNLSNKVEY</sequence>